<comment type="caution">
    <text evidence="2">The sequence shown here is derived from an EMBL/GenBank/DDBJ whole genome shotgun (WGS) entry which is preliminary data.</text>
</comment>
<proteinExistence type="predicted"/>
<reference evidence="2" key="1">
    <citation type="journal article" date="2019" name="Sci. Rep.">
        <title>Draft genome of Tanacetum cinerariifolium, the natural source of mosquito coil.</title>
        <authorList>
            <person name="Yamashiro T."/>
            <person name="Shiraishi A."/>
            <person name="Satake H."/>
            <person name="Nakayama K."/>
        </authorList>
    </citation>
    <scope>NUCLEOTIDE SEQUENCE</scope>
</reference>
<feature type="region of interest" description="Disordered" evidence="1">
    <location>
        <begin position="46"/>
        <end position="67"/>
    </location>
</feature>
<dbReference type="AlphaFoldDB" id="A0A699QBP1"/>
<organism evidence="2">
    <name type="scientific">Tanacetum cinerariifolium</name>
    <name type="common">Dalmatian daisy</name>
    <name type="synonym">Chrysanthemum cinerariifolium</name>
    <dbReference type="NCBI Taxonomy" id="118510"/>
    <lineage>
        <taxon>Eukaryota</taxon>
        <taxon>Viridiplantae</taxon>
        <taxon>Streptophyta</taxon>
        <taxon>Embryophyta</taxon>
        <taxon>Tracheophyta</taxon>
        <taxon>Spermatophyta</taxon>
        <taxon>Magnoliopsida</taxon>
        <taxon>eudicotyledons</taxon>
        <taxon>Gunneridae</taxon>
        <taxon>Pentapetalae</taxon>
        <taxon>asterids</taxon>
        <taxon>campanulids</taxon>
        <taxon>Asterales</taxon>
        <taxon>Asteraceae</taxon>
        <taxon>Asteroideae</taxon>
        <taxon>Anthemideae</taxon>
        <taxon>Anthemidinae</taxon>
        <taxon>Tanacetum</taxon>
    </lineage>
</organism>
<evidence type="ECO:0000313" key="2">
    <source>
        <dbReference type="EMBL" id="GFC63586.1"/>
    </source>
</evidence>
<protein>
    <submittedName>
        <fullName evidence="2">Uncharacterized protein</fullName>
    </submittedName>
</protein>
<evidence type="ECO:0000256" key="1">
    <source>
        <dbReference type="SAM" id="MobiDB-lite"/>
    </source>
</evidence>
<feature type="compositionally biased region" description="Polar residues" evidence="1">
    <location>
        <begin position="46"/>
        <end position="55"/>
    </location>
</feature>
<sequence>MPLISVSFQAIAFFRVLRTLMRAVFSLELRSFAMITGHFPLSPRNAYSSSGSLFKSASRMRISPSGS</sequence>
<name>A0A699QBP1_TANCI</name>
<gene>
    <name evidence="2" type="ORF">Tci_835556</name>
</gene>
<dbReference type="EMBL" id="BKCJ010998621">
    <property type="protein sequence ID" value="GFC63586.1"/>
    <property type="molecule type" value="Genomic_DNA"/>
</dbReference>
<accession>A0A699QBP1</accession>